<dbReference type="InterPro" id="IPR036259">
    <property type="entry name" value="MFS_trans_sf"/>
</dbReference>
<evidence type="ECO:0000256" key="6">
    <source>
        <dbReference type="SAM" id="Phobius"/>
    </source>
</evidence>
<feature type="transmembrane region" description="Helical" evidence="6">
    <location>
        <begin position="323"/>
        <end position="340"/>
    </location>
</feature>
<comment type="subcellular location">
    <subcellularLocation>
        <location evidence="1">Membrane</location>
        <topology evidence="1">Multi-pass membrane protein</topology>
    </subcellularLocation>
</comment>
<feature type="transmembrane region" description="Helical" evidence="6">
    <location>
        <begin position="196"/>
        <end position="219"/>
    </location>
</feature>
<keyword evidence="8" id="KW-1185">Reference proteome</keyword>
<organism evidence="7 8">
    <name type="scientific">Leptotrombidium deliense</name>
    <dbReference type="NCBI Taxonomy" id="299467"/>
    <lineage>
        <taxon>Eukaryota</taxon>
        <taxon>Metazoa</taxon>
        <taxon>Ecdysozoa</taxon>
        <taxon>Arthropoda</taxon>
        <taxon>Chelicerata</taxon>
        <taxon>Arachnida</taxon>
        <taxon>Acari</taxon>
        <taxon>Acariformes</taxon>
        <taxon>Trombidiformes</taxon>
        <taxon>Prostigmata</taxon>
        <taxon>Anystina</taxon>
        <taxon>Parasitengona</taxon>
        <taxon>Trombiculoidea</taxon>
        <taxon>Trombiculidae</taxon>
        <taxon>Leptotrombidium</taxon>
    </lineage>
</organism>
<reference evidence="7 8" key="1">
    <citation type="journal article" date="2018" name="Gigascience">
        <title>Genomes of trombidid mites reveal novel predicted allergens and laterally-transferred genes associated with secondary metabolism.</title>
        <authorList>
            <person name="Dong X."/>
            <person name="Chaisiri K."/>
            <person name="Xia D."/>
            <person name="Armstrong S.D."/>
            <person name="Fang Y."/>
            <person name="Donnelly M.J."/>
            <person name="Kadowaki T."/>
            <person name="McGarry J.W."/>
            <person name="Darby A.C."/>
            <person name="Makepeace B.L."/>
        </authorList>
    </citation>
    <scope>NUCLEOTIDE SEQUENCE [LARGE SCALE GENOMIC DNA]</scope>
    <source>
        <strain evidence="7">UoL-UT</strain>
    </source>
</reference>
<dbReference type="EMBL" id="NCKV01005068">
    <property type="protein sequence ID" value="RWS24299.1"/>
    <property type="molecule type" value="Genomic_DNA"/>
</dbReference>
<accession>A0A443S9R5</accession>
<feature type="transmembrane region" description="Helical" evidence="6">
    <location>
        <begin position="162"/>
        <end position="184"/>
    </location>
</feature>
<feature type="transmembrane region" description="Helical" evidence="6">
    <location>
        <begin position="347"/>
        <end position="364"/>
    </location>
</feature>
<evidence type="ECO:0000256" key="4">
    <source>
        <dbReference type="ARBA" id="ARBA00023136"/>
    </source>
</evidence>
<feature type="region of interest" description="Disordered" evidence="5">
    <location>
        <begin position="470"/>
        <end position="491"/>
    </location>
</feature>
<protein>
    <submittedName>
        <fullName evidence="7">Uncharacterized protein</fullName>
    </submittedName>
</protein>
<dbReference type="SUPFAM" id="SSF103473">
    <property type="entry name" value="MFS general substrate transporter"/>
    <property type="match status" value="1"/>
</dbReference>
<evidence type="ECO:0000256" key="2">
    <source>
        <dbReference type="ARBA" id="ARBA00022692"/>
    </source>
</evidence>
<name>A0A443S9R5_9ACAR</name>
<dbReference type="PANTHER" id="PTHR23507:SF1">
    <property type="entry name" value="FI18259P1-RELATED"/>
    <property type="match status" value="1"/>
</dbReference>
<feature type="transmembrane region" description="Helical" evidence="6">
    <location>
        <begin position="376"/>
        <end position="395"/>
    </location>
</feature>
<dbReference type="OrthoDB" id="6431684at2759"/>
<keyword evidence="2 6" id="KW-0812">Transmembrane</keyword>
<dbReference type="AlphaFoldDB" id="A0A443S9R5"/>
<evidence type="ECO:0000256" key="5">
    <source>
        <dbReference type="SAM" id="MobiDB-lite"/>
    </source>
</evidence>
<evidence type="ECO:0000256" key="3">
    <source>
        <dbReference type="ARBA" id="ARBA00022989"/>
    </source>
</evidence>
<keyword evidence="4 6" id="KW-0472">Membrane</keyword>
<dbReference type="GO" id="GO:0016020">
    <property type="term" value="C:membrane"/>
    <property type="evidence" value="ECO:0007669"/>
    <property type="project" value="UniProtKB-SubCell"/>
</dbReference>
<evidence type="ECO:0000313" key="7">
    <source>
        <dbReference type="EMBL" id="RWS24299.1"/>
    </source>
</evidence>
<sequence>MEPFVFFTIAAMYIKMVTLAKLYQDKVCVNNLHYDVNFCKNFTPHNKEELEMKATVLADAQLYSMYQALISTLPNTIASFFVGNWIDNYDNSMKYALLITAIGGTFEALLLILNSLYFEWGPAIVLTSFIPTALSGSFVFVLMAAFSYVPKVTAPHLRPIRYAILELAFFFGAPTGQYIGGIIIRTTPIGTNSLRNYVGVFIFSLCCYSFCIIWVLVVFRDKETSEFLIDEDANESGESERRIANNQKWYMVPKNIFICENALNTIRTCNKQRPNKKKLQLWMFIMALYTIAIFVYGTGAILFPFTERVFDWDESKFSEVNSINSIIGNLIMITAVFTLAKKFKVKDLRLAVIGATAGLLQTIIRGSLLNEVAFYMSYYVGSLSSLSSIGMRSYISRLVPKDELGKIFSMIASLESTIELVSGIVLSALFRVTVLKGPGILFQILCIPLLYPLIAIIVVELYYEGYNEDNSTENDENKNIPIVSPSEGSTN</sequence>
<evidence type="ECO:0000256" key="1">
    <source>
        <dbReference type="ARBA" id="ARBA00004141"/>
    </source>
</evidence>
<evidence type="ECO:0000313" key="8">
    <source>
        <dbReference type="Proteomes" id="UP000288716"/>
    </source>
</evidence>
<feature type="transmembrane region" description="Helical" evidence="6">
    <location>
        <begin position="95"/>
        <end position="117"/>
    </location>
</feature>
<feature type="transmembrane region" description="Helical" evidence="6">
    <location>
        <begin position="440"/>
        <end position="463"/>
    </location>
</feature>
<dbReference type="Gene3D" id="1.20.1250.20">
    <property type="entry name" value="MFS general substrate transporter like domains"/>
    <property type="match status" value="1"/>
</dbReference>
<comment type="caution">
    <text evidence="7">The sequence shown here is derived from an EMBL/GenBank/DDBJ whole genome shotgun (WGS) entry which is preliminary data.</text>
</comment>
<gene>
    <name evidence="7" type="ORF">B4U80_13239</name>
</gene>
<dbReference type="GO" id="GO:0022857">
    <property type="term" value="F:transmembrane transporter activity"/>
    <property type="evidence" value="ECO:0007669"/>
    <property type="project" value="TreeGrafter"/>
</dbReference>
<feature type="transmembrane region" description="Helical" evidence="6">
    <location>
        <begin position="123"/>
        <end position="150"/>
    </location>
</feature>
<keyword evidence="3 6" id="KW-1133">Transmembrane helix</keyword>
<feature type="transmembrane region" description="Helical" evidence="6">
    <location>
        <begin position="281"/>
        <end position="303"/>
    </location>
</feature>
<dbReference type="Proteomes" id="UP000288716">
    <property type="component" value="Unassembled WGS sequence"/>
</dbReference>
<dbReference type="PANTHER" id="PTHR23507">
    <property type="entry name" value="ZGC:174356"/>
    <property type="match status" value="1"/>
</dbReference>
<proteinExistence type="predicted"/>
<feature type="transmembrane region" description="Helical" evidence="6">
    <location>
        <begin position="407"/>
        <end position="434"/>
    </location>
</feature>
<dbReference type="VEuPathDB" id="VectorBase:LDEU007741"/>